<dbReference type="Gene3D" id="3.40.50.1000">
    <property type="entry name" value="HAD superfamily/HAD-like"/>
    <property type="match status" value="1"/>
</dbReference>
<evidence type="ECO:0000256" key="3">
    <source>
        <dbReference type="ARBA" id="ARBA00022801"/>
    </source>
</evidence>
<dbReference type="GO" id="GO:0046404">
    <property type="term" value="F:ATP-dependent polydeoxyribonucleotide 5'-hydroxyl-kinase activity"/>
    <property type="evidence" value="ECO:0007669"/>
    <property type="project" value="TreeGrafter"/>
</dbReference>
<dbReference type="GO" id="GO:0003690">
    <property type="term" value="F:double-stranded DNA binding"/>
    <property type="evidence" value="ECO:0007669"/>
    <property type="project" value="TreeGrafter"/>
</dbReference>
<dbReference type="InterPro" id="IPR006551">
    <property type="entry name" value="Polynucleotide_phosphatase"/>
</dbReference>
<dbReference type="Gene3D" id="2.60.200.20">
    <property type="match status" value="1"/>
</dbReference>
<dbReference type="GO" id="GO:0006281">
    <property type="term" value="P:DNA repair"/>
    <property type="evidence" value="ECO:0007669"/>
    <property type="project" value="UniProtKB-KW"/>
</dbReference>
<evidence type="ECO:0000256" key="2">
    <source>
        <dbReference type="ARBA" id="ARBA00022763"/>
    </source>
</evidence>
<dbReference type="PANTHER" id="PTHR12083">
    <property type="entry name" value="BIFUNCTIONAL POLYNUCLEOTIDE PHOSPHATASE/KINASE"/>
    <property type="match status" value="1"/>
</dbReference>
<dbReference type="EMBL" id="GBGD01001195">
    <property type="protein sequence ID" value="JAC87694.1"/>
    <property type="molecule type" value="mRNA"/>
</dbReference>
<keyword evidence="3" id="KW-0378">Hydrolase</keyword>
<dbReference type="GO" id="GO:0046403">
    <property type="term" value="F:polynucleotide 3'-phosphatase activity"/>
    <property type="evidence" value="ECO:0007669"/>
    <property type="project" value="TreeGrafter"/>
</dbReference>
<dbReference type="NCBIfam" id="TIGR01664">
    <property type="entry name" value="DNA-3'-Pase"/>
    <property type="match status" value="1"/>
</dbReference>
<protein>
    <submittedName>
        <fullName evidence="7">Putative polynucleotide kinase 3' phosphatase</fullName>
    </submittedName>
</protein>
<dbReference type="GO" id="GO:0005634">
    <property type="term" value="C:nucleus"/>
    <property type="evidence" value="ECO:0007669"/>
    <property type="project" value="UniProtKB-SubCell"/>
</dbReference>
<reference evidence="7" key="1">
    <citation type="journal article" date="2015" name="J. Med. Entomol.">
        <title>A Deep Insight Into the Sialotranscriptome of the Chagas Disease Vector, Panstrongylus megistus (Hemiptera: Heteroptera).</title>
        <authorList>
            <person name="Ribeiro J.M."/>
            <person name="Schwarz A."/>
            <person name="Francischetti I.M."/>
        </authorList>
    </citation>
    <scope>NUCLEOTIDE SEQUENCE</scope>
    <source>
        <tissue evidence="7">Salivary glands</tissue>
    </source>
</reference>
<dbReference type="Gene3D" id="3.40.50.300">
    <property type="entry name" value="P-loop containing nucleotide triphosphate hydrolases"/>
    <property type="match status" value="1"/>
</dbReference>
<keyword evidence="4" id="KW-0234">DNA repair</keyword>
<dbReference type="InterPro" id="IPR041388">
    <property type="entry name" value="FHA_2"/>
</dbReference>
<dbReference type="SUPFAM" id="SSF52540">
    <property type="entry name" value="P-loop containing nucleoside triphosphate hydrolases"/>
    <property type="match status" value="1"/>
</dbReference>
<evidence type="ECO:0000256" key="5">
    <source>
        <dbReference type="ARBA" id="ARBA00023242"/>
    </source>
</evidence>
<dbReference type="InterPro" id="IPR027417">
    <property type="entry name" value="P-loop_NTPase"/>
</dbReference>
<dbReference type="InterPro" id="IPR013954">
    <property type="entry name" value="PNK3P"/>
</dbReference>
<keyword evidence="2" id="KW-0227">DNA damage</keyword>
<dbReference type="SUPFAM" id="SSF56784">
    <property type="entry name" value="HAD-like"/>
    <property type="match status" value="1"/>
</dbReference>
<dbReference type="InterPro" id="IPR006549">
    <property type="entry name" value="HAD-SF_hydro_IIIA"/>
</dbReference>
<organism evidence="7">
    <name type="scientific">Panstrongylus megistus</name>
    <dbReference type="NCBI Taxonomy" id="65343"/>
    <lineage>
        <taxon>Eukaryota</taxon>
        <taxon>Metazoa</taxon>
        <taxon>Ecdysozoa</taxon>
        <taxon>Arthropoda</taxon>
        <taxon>Hexapoda</taxon>
        <taxon>Insecta</taxon>
        <taxon>Pterygota</taxon>
        <taxon>Neoptera</taxon>
        <taxon>Paraneoptera</taxon>
        <taxon>Hemiptera</taxon>
        <taxon>Heteroptera</taxon>
        <taxon>Panheteroptera</taxon>
        <taxon>Cimicomorpha</taxon>
        <taxon>Reduviidae</taxon>
        <taxon>Triatominae</taxon>
        <taxon>Panstrongylus</taxon>
    </lineage>
</organism>
<dbReference type="FunFam" id="3.40.50.300:FF:000737">
    <property type="entry name" value="Bifunctional polynucleotide phosphatase/kinase"/>
    <property type="match status" value="1"/>
</dbReference>
<dbReference type="PANTHER" id="PTHR12083:SF9">
    <property type="entry name" value="BIFUNCTIONAL POLYNUCLEOTIDE PHOSPHATASE_KINASE"/>
    <property type="match status" value="1"/>
</dbReference>
<dbReference type="NCBIfam" id="TIGR01662">
    <property type="entry name" value="HAD-SF-IIIA"/>
    <property type="match status" value="1"/>
</dbReference>
<keyword evidence="5" id="KW-0539">Nucleus</keyword>
<sequence length="509" mass="58350">MVDTNNKCFLVPKKCLNLEWTIKNISLPNLQEITIGRGKQFGIRDLACSKEQLILEADVNARLVKIRRVGRNPSILAGFPMEQNHVYVTREGMILQITPDVEFVVTFETLQDTKRMNDEPETITKIKKLTTKFTWSIIPSGTVIWCQTKDVTEGLICKIAGFDLDGTLIATKSGHTFPSNDDDWRLWHTGIKSRLKTLVNEGFSLVLFTNQAQLEISSVSRKELFKNKIENILNALDVPFTVLIASARDVYRKPSPGMWDYYISKTQARIDIESSFYVGDAAGRIAEKPKKSDFDITDRLFARNVGVQFYTPDEFFLNEPPRPFKDVDFHPQEIPVENYPDLKIPSKSSELIVMVGCPASGKSYFARTVLEPKGYLRISRDELKLWTKCRDKISNAISNQLNVVYDATNPDKESRKTIMDICSSMNFINVRCFLMTTSAERCIHNNRFRQLVNNSNPVPHTAIITFTKRFEEPTIEEGFKCVVKVPFVPKFQCLEHEQLYKKYLLGRKK</sequence>
<comment type="subcellular location">
    <subcellularLocation>
        <location evidence="1">Nucleus</location>
    </subcellularLocation>
</comment>
<keyword evidence="7" id="KW-0808">Transferase</keyword>
<dbReference type="InterPro" id="IPR008984">
    <property type="entry name" value="SMAD_FHA_dom_sf"/>
</dbReference>
<dbReference type="Pfam" id="PF08645">
    <property type="entry name" value="PNK3P"/>
    <property type="match status" value="1"/>
</dbReference>
<evidence type="ECO:0000259" key="6">
    <source>
        <dbReference type="Pfam" id="PF17913"/>
    </source>
</evidence>
<dbReference type="InterPro" id="IPR036412">
    <property type="entry name" value="HAD-like_sf"/>
</dbReference>
<proteinExistence type="evidence at transcript level"/>
<evidence type="ECO:0000256" key="1">
    <source>
        <dbReference type="ARBA" id="ARBA00004123"/>
    </source>
</evidence>
<feature type="domain" description="PNK FHA" evidence="6">
    <location>
        <begin position="8"/>
        <end position="83"/>
    </location>
</feature>
<dbReference type="Pfam" id="PF13671">
    <property type="entry name" value="AAA_33"/>
    <property type="match status" value="1"/>
</dbReference>
<evidence type="ECO:0000256" key="4">
    <source>
        <dbReference type="ARBA" id="ARBA00023204"/>
    </source>
</evidence>
<dbReference type="SUPFAM" id="SSF49879">
    <property type="entry name" value="SMAD/FHA domain"/>
    <property type="match status" value="1"/>
</dbReference>
<dbReference type="InterPro" id="IPR023214">
    <property type="entry name" value="HAD_sf"/>
</dbReference>
<name>A0A069DZ62_9HEMI</name>
<evidence type="ECO:0000313" key="7">
    <source>
        <dbReference type="EMBL" id="JAC87694.1"/>
    </source>
</evidence>
<keyword evidence="7" id="KW-0418">Kinase</keyword>
<dbReference type="Pfam" id="PF17913">
    <property type="entry name" value="FHA_2"/>
    <property type="match status" value="1"/>
</dbReference>
<dbReference type="AlphaFoldDB" id="A0A069DZ62"/>
<accession>A0A069DZ62</accession>